<dbReference type="AlphaFoldDB" id="A0A9W7XTL3"/>
<feature type="domain" description="DDHD" evidence="2">
    <location>
        <begin position="207"/>
        <end position="643"/>
    </location>
</feature>
<dbReference type="PANTHER" id="PTHR23509">
    <property type="entry name" value="PA-PL1 PHOSPHOLIPASE FAMILY"/>
    <property type="match status" value="1"/>
</dbReference>
<dbReference type="GO" id="GO:0046872">
    <property type="term" value="F:metal ion binding"/>
    <property type="evidence" value="ECO:0007669"/>
    <property type="project" value="InterPro"/>
</dbReference>
<dbReference type="PANTHER" id="PTHR23509:SF10">
    <property type="entry name" value="LD21067P"/>
    <property type="match status" value="1"/>
</dbReference>
<evidence type="ECO:0000313" key="3">
    <source>
        <dbReference type="EMBL" id="KAJ1720554.1"/>
    </source>
</evidence>
<evidence type="ECO:0000256" key="1">
    <source>
        <dbReference type="SAM" id="MobiDB-lite"/>
    </source>
</evidence>
<organism evidence="3 4">
    <name type="scientific">Coemansia erecta</name>
    <dbReference type="NCBI Taxonomy" id="147472"/>
    <lineage>
        <taxon>Eukaryota</taxon>
        <taxon>Fungi</taxon>
        <taxon>Fungi incertae sedis</taxon>
        <taxon>Zoopagomycota</taxon>
        <taxon>Kickxellomycotina</taxon>
        <taxon>Kickxellomycetes</taxon>
        <taxon>Kickxellales</taxon>
        <taxon>Kickxellaceae</taxon>
        <taxon>Coemansia</taxon>
    </lineage>
</organism>
<comment type="caution">
    <text evidence="3">The sequence shown here is derived from an EMBL/GenBank/DDBJ whole genome shotgun (WGS) entry which is preliminary data.</text>
</comment>
<feature type="region of interest" description="Disordered" evidence="1">
    <location>
        <begin position="560"/>
        <end position="595"/>
    </location>
</feature>
<dbReference type="SMART" id="SM01127">
    <property type="entry name" value="DDHD"/>
    <property type="match status" value="1"/>
</dbReference>
<reference evidence="3" key="1">
    <citation type="submission" date="2022-07" db="EMBL/GenBank/DDBJ databases">
        <title>Phylogenomic reconstructions and comparative analyses of Kickxellomycotina fungi.</title>
        <authorList>
            <person name="Reynolds N.K."/>
            <person name="Stajich J.E."/>
            <person name="Barry K."/>
            <person name="Grigoriev I.V."/>
            <person name="Crous P."/>
            <person name="Smith M.E."/>
        </authorList>
    </citation>
    <scope>NUCLEOTIDE SEQUENCE</scope>
    <source>
        <strain evidence="3">NBRC 32514</strain>
    </source>
</reference>
<dbReference type="InterPro" id="IPR029058">
    <property type="entry name" value="AB_hydrolase_fold"/>
</dbReference>
<evidence type="ECO:0000313" key="4">
    <source>
        <dbReference type="Proteomes" id="UP001149813"/>
    </source>
</evidence>
<dbReference type="EMBL" id="JANBOJ010000247">
    <property type="protein sequence ID" value="KAJ1720554.1"/>
    <property type="molecule type" value="Genomic_DNA"/>
</dbReference>
<gene>
    <name evidence="3" type="ORF">LPJ53_004833</name>
</gene>
<evidence type="ECO:0000259" key="2">
    <source>
        <dbReference type="PROSITE" id="PS51043"/>
    </source>
</evidence>
<feature type="region of interest" description="Disordered" evidence="1">
    <location>
        <begin position="325"/>
        <end position="363"/>
    </location>
</feature>
<feature type="compositionally biased region" description="Low complexity" evidence="1">
    <location>
        <begin position="17"/>
        <end position="32"/>
    </location>
</feature>
<sequence length="650" mass="69250">MRTGSGFFGSVTTLAGSGSATLTSSSSSVSGDSPPPTHLVILVPGTGPHREDEKPKGMFMRKAHKYRQQFRDTCRRHFPAAAVEMVPIEYHYDMHGLETANRRMAKATLPSIPWIRTMDNEVIGDILYYFSTFHGRAMLAMVIGKLNAAYAAFAADHAGFAGPVSLVAHSLGGIICYEILYCMAQRRRGGSFAANIELERYRDLPELQFAPDRLFTLGSPIGGTMVFRNLTMDAFHMGAVGYHNIFHPFDPFGYRTEPLHDDRYADEPAVPVTAAAAAAAAAAPAAAGRMRRRASLGSSVADLGKNVRDAVVLAPVTLYEAVRARATAGGHRRTHGRRRSLLAPLFAPADRSPDGSAGGSRRHSVSRLLGFRSLSLGFSHHGHGHGHASSRTPPEPRDESSSASPRPAASSEKKAEPRRENALDATAPDDMLGQLLRIFGPSRPPDRTQQLAESQGLPLASRLLAAAHGQQAAGNGSGGGVTRGGVELRATNTVPLDVNGLLACPPALDRADATAALPEAPVCAVHVGRHTPRRTRSLPDGELLGAYAALAAAGAADAAAGTAAGSPGPPGPQQIAQGARSSTAPAATPEPRLPPLPYAERMDYIIPFTKRHLQNEYWLGFHAHFSYWTSKDVVYHILHHMILNPASALA</sequence>
<dbReference type="InterPro" id="IPR004177">
    <property type="entry name" value="DDHD_dom"/>
</dbReference>
<protein>
    <recommendedName>
        <fullName evidence="2">DDHD domain-containing protein</fullName>
    </recommendedName>
</protein>
<dbReference type="GO" id="GO:0004620">
    <property type="term" value="F:phospholipase activity"/>
    <property type="evidence" value="ECO:0007669"/>
    <property type="project" value="TreeGrafter"/>
</dbReference>
<keyword evidence="4" id="KW-1185">Reference proteome</keyword>
<feature type="compositionally biased region" description="Basic residues" evidence="1">
    <location>
        <begin position="330"/>
        <end position="340"/>
    </location>
</feature>
<feature type="region of interest" description="Disordered" evidence="1">
    <location>
        <begin position="17"/>
        <end position="38"/>
    </location>
</feature>
<dbReference type="PROSITE" id="PS51043">
    <property type="entry name" value="DDHD"/>
    <property type="match status" value="1"/>
</dbReference>
<dbReference type="SUPFAM" id="SSF53474">
    <property type="entry name" value="alpha/beta-Hydrolases"/>
    <property type="match status" value="1"/>
</dbReference>
<feature type="compositionally biased region" description="Low complexity" evidence="1">
    <location>
        <begin position="401"/>
        <end position="410"/>
    </location>
</feature>
<accession>A0A9W7XTL3</accession>
<dbReference type="GO" id="GO:0005737">
    <property type="term" value="C:cytoplasm"/>
    <property type="evidence" value="ECO:0007669"/>
    <property type="project" value="TreeGrafter"/>
</dbReference>
<feature type="region of interest" description="Disordered" evidence="1">
    <location>
        <begin position="377"/>
        <end position="429"/>
    </location>
</feature>
<feature type="compositionally biased region" description="Basic and acidic residues" evidence="1">
    <location>
        <begin position="411"/>
        <end position="422"/>
    </location>
</feature>
<name>A0A9W7XTL3_9FUNG</name>
<proteinExistence type="predicted"/>
<dbReference type="Pfam" id="PF02862">
    <property type="entry name" value="DDHD"/>
    <property type="match status" value="1"/>
</dbReference>
<dbReference type="InterPro" id="IPR058055">
    <property type="entry name" value="PA-PLA1"/>
</dbReference>
<dbReference type="OrthoDB" id="431378at2759"/>
<dbReference type="Proteomes" id="UP001149813">
    <property type="component" value="Unassembled WGS sequence"/>
</dbReference>